<dbReference type="Pfam" id="PF02269">
    <property type="entry name" value="TFIID-18kDa"/>
    <property type="match status" value="1"/>
</dbReference>
<evidence type="ECO:0000256" key="6">
    <source>
        <dbReference type="ARBA" id="ARBA00061274"/>
    </source>
</evidence>
<evidence type="ECO:0000256" key="4">
    <source>
        <dbReference type="ARBA" id="ARBA00023163"/>
    </source>
</evidence>
<keyword evidence="3" id="KW-0010">Activator</keyword>
<dbReference type="InterPro" id="IPR009072">
    <property type="entry name" value="Histone-fold"/>
</dbReference>
<organism evidence="7">
    <name type="scientific">Aceria tosichella</name>
    <name type="common">wheat curl mite</name>
    <dbReference type="NCBI Taxonomy" id="561515"/>
    <lineage>
        <taxon>Eukaryota</taxon>
        <taxon>Metazoa</taxon>
        <taxon>Ecdysozoa</taxon>
        <taxon>Arthropoda</taxon>
        <taxon>Chelicerata</taxon>
        <taxon>Arachnida</taxon>
        <taxon>Acari</taxon>
        <taxon>Acariformes</taxon>
        <taxon>Trombidiformes</taxon>
        <taxon>Prostigmata</taxon>
        <taxon>Eupodina</taxon>
        <taxon>Eriophyoidea</taxon>
        <taxon>Eriophyidae</taxon>
        <taxon>Eriophyinae</taxon>
        <taxon>Aceriini</taxon>
        <taxon>Aceria</taxon>
    </lineage>
</organism>
<reference evidence="7" key="1">
    <citation type="submission" date="2018-10" db="EMBL/GenBank/DDBJ databases">
        <title>Transcriptome assembly of Aceria tosichella (Wheat curl mite) Type 2.</title>
        <authorList>
            <person name="Scully E.D."/>
            <person name="Geib S.M."/>
            <person name="Palmer N.A."/>
            <person name="Gupta A.K."/>
            <person name="Sarath G."/>
            <person name="Tatineni S."/>
        </authorList>
    </citation>
    <scope>NUCLEOTIDE SEQUENCE</scope>
    <source>
        <strain evidence="7">LincolnNE</strain>
    </source>
</reference>
<proteinExistence type="inferred from homology"/>
<dbReference type="GO" id="GO:0005634">
    <property type="term" value="C:nucleus"/>
    <property type="evidence" value="ECO:0007669"/>
    <property type="project" value="UniProtKB-SubCell"/>
</dbReference>
<dbReference type="GO" id="GO:0006366">
    <property type="term" value="P:transcription by RNA polymerase II"/>
    <property type="evidence" value="ECO:0007669"/>
    <property type="project" value="InterPro"/>
</dbReference>
<dbReference type="EMBL" id="GGYP01001949">
    <property type="protein sequence ID" value="MDE46720.1"/>
    <property type="molecule type" value="Transcribed_RNA"/>
</dbReference>
<dbReference type="CDD" id="cd07978">
    <property type="entry name" value="HFD_TAF13"/>
    <property type="match status" value="1"/>
</dbReference>
<dbReference type="GO" id="GO:0000124">
    <property type="term" value="C:SAGA complex"/>
    <property type="evidence" value="ECO:0007669"/>
    <property type="project" value="UniProtKB-ARBA"/>
</dbReference>
<dbReference type="AlphaFoldDB" id="A0A6G1S9W8"/>
<evidence type="ECO:0000256" key="3">
    <source>
        <dbReference type="ARBA" id="ARBA00023159"/>
    </source>
</evidence>
<dbReference type="GO" id="GO:0046982">
    <property type="term" value="F:protein heterodimerization activity"/>
    <property type="evidence" value="ECO:0007669"/>
    <property type="project" value="InterPro"/>
</dbReference>
<dbReference type="InterPro" id="IPR003195">
    <property type="entry name" value="TFIID_TAF13"/>
</dbReference>
<dbReference type="PANTHER" id="PTHR11380:SF16">
    <property type="entry name" value="TRANSCRIPTION INITIATION PROTEIN SPT3 HOMOLOG"/>
    <property type="match status" value="1"/>
</dbReference>
<name>A0A6G1S9W8_9ACAR</name>
<evidence type="ECO:0000313" key="7">
    <source>
        <dbReference type="EMBL" id="MDE46720.1"/>
    </source>
</evidence>
<keyword evidence="5" id="KW-0539">Nucleus</keyword>
<dbReference type="SUPFAM" id="SSF47113">
    <property type="entry name" value="Histone-fold"/>
    <property type="match status" value="1"/>
</dbReference>
<sequence>MASSVMTDHQQQYYFTEEIMSMMHAFGDCNQPMPESARLIESIVHEQLDALIEKADGVAQLRNSPTIGAEDILFLLRKDKSKLVRLINHLYVKDIKQTFNDGNTTDIKAFDATRSQTRRVKICYDYMCQLDEFGEYKKVFNQALFDEIKNQRMRRMDSLTRNMNSQEYNDFTKARQVSFISKIKAEKFSEWLLFNRPDTKLSVFAFEMIQYLAHETVAQIVDLALLVKQDAERDPNDPLSVLITKSSHNKHDKAINIGQSSQPQTKSFNISYNGLKPAAQTRCITPNNIHEAMRRYCDQKSPFREYKMRHASSPLVILCI</sequence>
<dbReference type="PANTHER" id="PTHR11380">
    <property type="entry name" value="TRANSCRIPTION INITIATION FACTOR TFIID/SUPT3-RELATED"/>
    <property type="match status" value="1"/>
</dbReference>
<evidence type="ECO:0000256" key="5">
    <source>
        <dbReference type="ARBA" id="ARBA00023242"/>
    </source>
</evidence>
<comment type="subcellular location">
    <subcellularLocation>
        <location evidence="1">Nucleus</location>
    </subcellularLocation>
</comment>
<accession>A0A6G1S9W8</accession>
<dbReference type="GO" id="GO:0006357">
    <property type="term" value="P:regulation of transcription by RNA polymerase II"/>
    <property type="evidence" value="ECO:0007669"/>
    <property type="project" value="UniProtKB-ARBA"/>
</dbReference>
<keyword evidence="4" id="KW-0804">Transcription</keyword>
<dbReference type="Gene3D" id="1.10.20.10">
    <property type="entry name" value="Histone, subunit A"/>
    <property type="match status" value="1"/>
</dbReference>
<keyword evidence="2" id="KW-0805">Transcription regulation</keyword>
<dbReference type="FunFam" id="1.10.20.10:FF:000023">
    <property type="entry name" value="transcription initiation protein SPT3 homolog"/>
    <property type="match status" value="1"/>
</dbReference>
<evidence type="ECO:0000256" key="1">
    <source>
        <dbReference type="ARBA" id="ARBA00004123"/>
    </source>
</evidence>
<protein>
    <submittedName>
        <fullName evidence="7">Transcription initiation protein SPT3</fullName>
    </submittedName>
</protein>
<dbReference type="GO" id="GO:0003713">
    <property type="term" value="F:transcription coactivator activity"/>
    <property type="evidence" value="ECO:0007669"/>
    <property type="project" value="TreeGrafter"/>
</dbReference>
<gene>
    <name evidence="7" type="primary">SUPT3H</name>
    <name evidence="7" type="ORF">g.14263</name>
</gene>
<comment type="similarity">
    <text evidence="6">Belongs to the SPT3 family.</text>
</comment>
<evidence type="ECO:0000256" key="2">
    <source>
        <dbReference type="ARBA" id="ARBA00023015"/>
    </source>
</evidence>